<dbReference type="Proteomes" id="UP000886595">
    <property type="component" value="Unassembled WGS sequence"/>
</dbReference>
<evidence type="ECO:0000313" key="2">
    <source>
        <dbReference type="Proteomes" id="UP000886595"/>
    </source>
</evidence>
<name>A0A8X7RNL7_BRACI</name>
<keyword evidence="2" id="KW-1185">Reference proteome</keyword>
<sequence>MMLASPVSCGTSLAGENNELGISDWLITISNGEEWKRVSFGLQVSALVSSQVLDRRKRRPLPKSSLSLFIGFEDEWWVRKRCERDEIWMELKTSAELVNKVPDSEKYGEFP</sequence>
<reference evidence="1 2" key="1">
    <citation type="submission" date="2020-02" db="EMBL/GenBank/DDBJ databases">
        <authorList>
            <person name="Ma Q."/>
            <person name="Huang Y."/>
            <person name="Song X."/>
            <person name="Pei D."/>
        </authorList>
    </citation>
    <scope>NUCLEOTIDE SEQUENCE [LARGE SCALE GENOMIC DNA]</scope>
    <source>
        <strain evidence="1">Sxm20200214</strain>
        <tissue evidence="1">Leaf</tissue>
    </source>
</reference>
<protein>
    <submittedName>
        <fullName evidence="1">Uncharacterized protein</fullName>
    </submittedName>
</protein>
<proteinExistence type="predicted"/>
<accession>A0A8X7RNL7</accession>
<dbReference type="OrthoDB" id="10373565at2759"/>
<dbReference type="AlphaFoldDB" id="A0A8X7RNL7"/>
<evidence type="ECO:0000313" key="1">
    <source>
        <dbReference type="EMBL" id="KAG2291187.1"/>
    </source>
</evidence>
<dbReference type="EMBL" id="JAAMPC010000009">
    <property type="protein sequence ID" value="KAG2291187.1"/>
    <property type="molecule type" value="Genomic_DNA"/>
</dbReference>
<comment type="caution">
    <text evidence="1">The sequence shown here is derived from an EMBL/GenBank/DDBJ whole genome shotgun (WGS) entry which is preliminary data.</text>
</comment>
<gene>
    <name evidence="1" type="ORF">Bca52824_037856</name>
</gene>
<organism evidence="1 2">
    <name type="scientific">Brassica carinata</name>
    <name type="common">Ethiopian mustard</name>
    <name type="synonym">Abyssinian cabbage</name>
    <dbReference type="NCBI Taxonomy" id="52824"/>
    <lineage>
        <taxon>Eukaryota</taxon>
        <taxon>Viridiplantae</taxon>
        <taxon>Streptophyta</taxon>
        <taxon>Embryophyta</taxon>
        <taxon>Tracheophyta</taxon>
        <taxon>Spermatophyta</taxon>
        <taxon>Magnoliopsida</taxon>
        <taxon>eudicotyledons</taxon>
        <taxon>Gunneridae</taxon>
        <taxon>Pentapetalae</taxon>
        <taxon>rosids</taxon>
        <taxon>malvids</taxon>
        <taxon>Brassicales</taxon>
        <taxon>Brassicaceae</taxon>
        <taxon>Brassiceae</taxon>
        <taxon>Brassica</taxon>
    </lineage>
</organism>